<feature type="domain" description="Mce/MlaD" evidence="2">
    <location>
        <begin position="36"/>
        <end position="113"/>
    </location>
</feature>
<protein>
    <submittedName>
        <fullName evidence="4">Mammalian cell entry protein</fullName>
    </submittedName>
</protein>
<dbReference type="GO" id="GO:0005576">
    <property type="term" value="C:extracellular region"/>
    <property type="evidence" value="ECO:0007669"/>
    <property type="project" value="TreeGrafter"/>
</dbReference>
<evidence type="ECO:0000313" key="4">
    <source>
        <dbReference type="EMBL" id="ORX00064.1"/>
    </source>
</evidence>
<name>A0A1X2EF62_9MYCO</name>
<feature type="transmembrane region" description="Helical" evidence="1">
    <location>
        <begin position="6"/>
        <end position="28"/>
    </location>
</feature>
<evidence type="ECO:0000313" key="5">
    <source>
        <dbReference type="Proteomes" id="UP000193090"/>
    </source>
</evidence>
<dbReference type="Pfam" id="PF02470">
    <property type="entry name" value="MlaD"/>
    <property type="match status" value="1"/>
</dbReference>
<evidence type="ECO:0000256" key="1">
    <source>
        <dbReference type="SAM" id="Phobius"/>
    </source>
</evidence>
<dbReference type="Pfam" id="PF11887">
    <property type="entry name" value="Mce4_CUP1"/>
    <property type="match status" value="1"/>
</dbReference>
<dbReference type="InterPro" id="IPR024516">
    <property type="entry name" value="Mce_C"/>
</dbReference>
<dbReference type="InterPro" id="IPR052336">
    <property type="entry name" value="MlaD_Phospholipid_Transporter"/>
</dbReference>
<sequence length="346" mass="37692">MKITGTAVRLAAVGIVLLVFTAMIIVVFGQVRFDRTQRYSAEFTSVSGLRNGQFVRANGVEIGKVKKIHLTDGGKRVVVDFDIERSVPLYESSTAVIRYDDLIGNRYLELQRGDGEGAERTLPPGGVIPASRTKPALDLDALIGGFKPLLKALDKDKVNTIASSIVTVFQGQGGTINQILDQTAQLTEHLAERDQAIGEVIKNLNTVLDTTVRHQKEFDQTINDFEVLITGLESQADPLAEGTAHISNAAGTLAGLLADNRPALQTDLGYLDTVVSPLVDQRDRFDKQIRDFPENLNLIGRSGGIYGDFFNFYLCDISLKLNGLQPGGPVRTVRLTQQPSGRCTPQ</sequence>
<dbReference type="InterPro" id="IPR003399">
    <property type="entry name" value="Mce/MlaD"/>
</dbReference>
<evidence type="ECO:0000259" key="2">
    <source>
        <dbReference type="Pfam" id="PF02470"/>
    </source>
</evidence>
<proteinExistence type="predicted"/>
<evidence type="ECO:0000259" key="3">
    <source>
        <dbReference type="Pfam" id="PF11887"/>
    </source>
</evidence>
<dbReference type="AlphaFoldDB" id="A0A1X2EF62"/>
<keyword evidence="1" id="KW-0472">Membrane</keyword>
<dbReference type="NCBIfam" id="TIGR00996">
    <property type="entry name" value="Mtu_fam_mce"/>
    <property type="match status" value="1"/>
</dbReference>
<dbReference type="OrthoDB" id="338143at2"/>
<dbReference type="RefSeq" id="WP_085111094.1">
    <property type="nucleotide sequence ID" value="NZ_JACKSN010000092.1"/>
</dbReference>
<keyword evidence="1" id="KW-1133">Transmembrane helix</keyword>
<dbReference type="PANTHER" id="PTHR33371:SF17">
    <property type="entry name" value="MCE-FAMILY PROTEIN MCE1B"/>
    <property type="match status" value="1"/>
</dbReference>
<reference evidence="4 5" key="1">
    <citation type="submission" date="2016-01" db="EMBL/GenBank/DDBJ databases">
        <title>The new phylogeny of the genus Mycobacterium.</title>
        <authorList>
            <person name="Tarcisio F."/>
            <person name="Conor M."/>
            <person name="Antonella G."/>
            <person name="Elisabetta G."/>
            <person name="Giulia F.S."/>
            <person name="Sara T."/>
            <person name="Anna F."/>
            <person name="Clotilde B."/>
            <person name="Roberto B."/>
            <person name="Veronica D.S."/>
            <person name="Fabio R."/>
            <person name="Monica P."/>
            <person name="Olivier J."/>
            <person name="Enrico T."/>
            <person name="Nicola S."/>
        </authorList>
    </citation>
    <scope>NUCLEOTIDE SEQUENCE [LARGE SCALE GENOMIC DNA]</scope>
    <source>
        <strain evidence="4 5">DSM 44153</strain>
    </source>
</reference>
<dbReference type="InterPro" id="IPR005693">
    <property type="entry name" value="Mce"/>
</dbReference>
<feature type="domain" description="Mammalian cell entry C-terminal" evidence="3">
    <location>
        <begin position="119"/>
        <end position="315"/>
    </location>
</feature>
<dbReference type="EMBL" id="LQPZ01000044">
    <property type="protein sequence ID" value="ORX00064.1"/>
    <property type="molecule type" value="Genomic_DNA"/>
</dbReference>
<accession>A0A1X2EF62</accession>
<keyword evidence="5" id="KW-1185">Reference proteome</keyword>
<gene>
    <name evidence="4" type="ORF">AWC30_15420</name>
</gene>
<dbReference type="STRING" id="1798.AWC30_15420"/>
<comment type="caution">
    <text evidence="4">The sequence shown here is derived from an EMBL/GenBank/DDBJ whole genome shotgun (WGS) entry which is preliminary data.</text>
</comment>
<dbReference type="GO" id="GO:0051701">
    <property type="term" value="P:biological process involved in interaction with host"/>
    <property type="evidence" value="ECO:0007669"/>
    <property type="project" value="TreeGrafter"/>
</dbReference>
<dbReference type="Proteomes" id="UP000193090">
    <property type="component" value="Unassembled WGS sequence"/>
</dbReference>
<dbReference type="PANTHER" id="PTHR33371">
    <property type="entry name" value="INTERMEMBRANE PHOSPHOLIPID TRANSPORT SYSTEM BINDING PROTEIN MLAD-RELATED"/>
    <property type="match status" value="1"/>
</dbReference>
<organism evidence="4 5">
    <name type="scientific">Mycolicibacillus trivialis</name>
    <dbReference type="NCBI Taxonomy" id="1798"/>
    <lineage>
        <taxon>Bacteria</taxon>
        <taxon>Bacillati</taxon>
        <taxon>Actinomycetota</taxon>
        <taxon>Actinomycetes</taxon>
        <taxon>Mycobacteriales</taxon>
        <taxon>Mycobacteriaceae</taxon>
        <taxon>Mycolicibacillus</taxon>
    </lineage>
</organism>
<keyword evidence="1" id="KW-0812">Transmembrane</keyword>